<feature type="region of interest" description="Disordered" evidence="1">
    <location>
        <begin position="564"/>
        <end position="604"/>
    </location>
</feature>
<name>A0A183C1K8_GLOPA</name>
<dbReference type="GO" id="GO:0005543">
    <property type="term" value="F:phospholipid binding"/>
    <property type="evidence" value="ECO:0007669"/>
    <property type="project" value="TreeGrafter"/>
</dbReference>
<reference evidence="4" key="3">
    <citation type="submission" date="2016-06" db="UniProtKB">
        <authorList>
            <consortium name="WormBaseParasite"/>
        </authorList>
    </citation>
    <scope>IDENTIFICATION</scope>
</reference>
<reference evidence="3" key="1">
    <citation type="submission" date="2013-12" db="EMBL/GenBank/DDBJ databases">
        <authorList>
            <person name="Aslett M."/>
        </authorList>
    </citation>
    <scope>NUCLEOTIDE SEQUENCE [LARGE SCALE GENOMIC DNA]</scope>
    <source>
        <strain evidence="3">Lindley</strain>
    </source>
</reference>
<dbReference type="GO" id="GO:0015629">
    <property type="term" value="C:actin cytoskeleton"/>
    <property type="evidence" value="ECO:0007669"/>
    <property type="project" value="TreeGrafter"/>
</dbReference>
<accession>A0A183C1K8</accession>
<dbReference type="PANTHER" id="PTHR15708:SF4">
    <property type="entry name" value="FI21477P1-RELATED"/>
    <property type="match status" value="1"/>
</dbReference>
<feature type="compositionally biased region" description="Low complexity" evidence="1">
    <location>
        <begin position="523"/>
        <end position="535"/>
    </location>
</feature>
<evidence type="ECO:0000259" key="2">
    <source>
        <dbReference type="Pfam" id="PF08397"/>
    </source>
</evidence>
<feature type="compositionally biased region" description="Polar residues" evidence="1">
    <location>
        <begin position="564"/>
        <end position="584"/>
    </location>
</feature>
<reference evidence="3" key="2">
    <citation type="submission" date="2014-05" db="EMBL/GenBank/DDBJ databases">
        <title>The genome and life-stage specific transcriptomes of Globodera pallida elucidate key aspects of plant parasitism by a cyst nematode.</title>
        <authorList>
            <person name="Cotton J.A."/>
            <person name="Lilley C.J."/>
            <person name="Jones L.M."/>
            <person name="Kikuchi T."/>
            <person name="Reid A.J."/>
            <person name="Thorpe P."/>
            <person name="Tsai I.J."/>
            <person name="Beasley H."/>
            <person name="Blok V."/>
            <person name="Cock P.J.A."/>
            <person name="Van den Akker S.E."/>
            <person name="Holroyd N."/>
            <person name="Hunt M."/>
            <person name="Mantelin S."/>
            <person name="Naghra H."/>
            <person name="Pain A."/>
            <person name="Palomares-Rius J.E."/>
            <person name="Zarowiecki M."/>
            <person name="Berriman M."/>
            <person name="Jones J.T."/>
            <person name="Urwin P.E."/>
        </authorList>
    </citation>
    <scope>NUCLEOTIDE SEQUENCE [LARGE SCALE GENOMIC DNA]</scope>
    <source>
        <strain evidence="3">Lindley</strain>
    </source>
</reference>
<proteinExistence type="predicted"/>
<evidence type="ECO:0000313" key="3">
    <source>
        <dbReference type="Proteomes" id="UP000050741"/>
    </source>
</evidence>
<dbReference type="GO" id="GO:0003779">
    <property type="term" value="F:actin binding"/>
    <property type="evidence" value="ECO:0007669"/>
    <property type="project" value="InterPro"/>
</dbReference>
<feature type="domain" description="IMD" evidence="2">
    <location>
        <begin position="15"/>
        <end position="119"/>
    </location>
</feature>
<dbReference type="WBParaSite" id="GPLIN_000675200">
    <property type="protein sequence ID" value="GPLIN_000675200"/>
    <property type="gene ID" value="GPLIN_000675200"/>
</dbReference>
<dbReference type="InterPro" id="IPR030127">
    <property type="entry name" value="MTSS1/MTSS2"/>
</dbReference>
<sequence>MLTSGMVRELKASTSAWETFGCRAAKLASQLQQVATAFGSFVDGLQTISDSANSVNGVSRDIGAALTRFCLRQRSVELAIRKWGDALQKQCADDLGRRSGEWRQTVSDLERRHQRNCKRFKTSGGGKHNNKNRQQIEAESRNFYIELLHAQRAQCTEFVVGTLLPIINAQMVLLDEGAHIQPILDSLETSVNENDTAKLVQALLEDIDACSGANGHGVAPKRGENDDQLAWDQRIGIGMALGRAKSASQARLFGVGPERAVEEDDHSLNYGSTALLTAHRNSMPPPSGNSHQQLFSSCPSSAAATISSSSSSAFVVGSPASKGNNCGGAVGSGDGAAEDIWQQNISRNVPSSHQRMPLPQPFVHHQMAAELGPERAVEEDDHSLNYGSTALLTAHRNSMPPPSGNSHQQQLFSSCPSSAAATISSSSSSAFVVGSPASKGNNCGGAVGSGDGAAEDIWQQNISRNVPSSHQRMPLPQPFVHHQMAAERADIVSPTSAADTLPQNQCQKPPMPAGWGRQNCHSQPQQQHYAPFQQQTSSTMTTSAVHSLAIQFCAQSTKITPNASTAVTSASPTNLTVDQNGTQMPSPLPPPPAQHADSTDSGSHCSSALIAETLQQIDRLGLELDTYCDGLDELNNDAGSERVGDGSHRLAVPFRPIVGNNRQQTAAMAFAETASSAAVRFRSSTAAIVPQFHVQRFVAPPPPPPPPLPPQRRNSAISSATPSAPSIAQLRSIGASAPFGPSLHQLAALHPKGAVPPSPSPMPPHSPAHR</sequence>
<dbReference type="PANTHER" id="PTHR15708">
    <property type="entry name" value="ACTIN BUNDLING/MISSING IN METASTASIS-RELATED"/>
    <property type="match status" value="1"/>
</dbReference>
<dbReference type="GO" id="GO:0009898">
    <property type="term" value="C:cytoplasmic side of plasma membrane"/>
    <property type="evidence" value="ECO:0007669"/>
    <property type="project" value="TreeGrafter"/>
</dbReference>
<dbReference type="Proteomes" id="UP000050741">
    <property type="component" value="Unassembled WGS sequence"/>
</dbReference>
<keyword evidence="3" id="KW-1185">Reference proteome</keyword>
<dbReference type="InterPro" id="IPR013606">
    <property type="entry name" value="I-BAR_dom"/>
</dbReference>
<dbReference type="SUPFAM" id="SSF103657">
    <property type="entry name" value="BAR/IMD domain-like"/>
    <property type="match status" value="1"/>
</dbReference>
<dbReference type="GO" id="GO:0007009">
    <property type="term" value="P:plasma membrane organization"/>
    <property type="evidence" value="ECO:0007669"/>
    <property type="project" value="InterPro"/>
</dbReference>
<organism evidence="3 4">
    <name type="scientific">Globodera pallida</name>
    <name type="common">Potato cyst nematode worm</name>
    <name type="synonym">Heterodera pallida</name>
    <dbReference type="NCBI Taxonomy" id="36090"/>
    <lineage>
        <taxon>Eukaryota</taxon>
        <taxon>Metazoa</taxon>
        <taxon>Ecdysozoa</taxon>
        <taxon>Nematoda</taxon>
        <taxon>Chromadorea</taxon>
        <taxon>Rhabditida</taxon>
        <taxon>Tylenchina</taxon>
        <taxon>Tylenchomorpha</taxon>
        <taxon>Tylenchoidea</taxon>
        <taxon>Heteroderidae</taxon>
        <taxon>Heteroderinae</taxon>
        <taxon>Globodera</taxon>
    </lineage>
</organism>
<dbReference type="AlphaFoldDB" id="A0A183C1K8"/>
<feature type="compositionally biased region" description="Pro residues" evidence="1">
    <location>
        <begin position="754"/>
        <end position="770"/>
    </location>
</feature>
<feature type="compositionally biased region" description="Low complexity" evidence="1">
    <location>
        <begin position="715"/>
        <end position="728"/>
    </location>
</feature>
<feature type="region of interest" description="Disordered" evidence="1">
    <location>
        <begin position="697"/>
        <end position="770"/>
    </location>
</feature>
<feature type="region of interest" description="Disordered" evidence="1">
    <location>
        <begin position="499"/>
        <end position="535"/>
    </location>
</feature>
<dbReference type="Gene3D" id="1.20.1270.60">
    <property type="entry name" value="Arfaptin homology (AH) domain/BAR domain"/>
    <property type="match status" value="1"/>
</dbReference>
<dbReference type="GO" id="GO:0030031">
    <property type="term" value="P:cell projection assembly"/>
    <property type="evidence" value="ECO:0007669"/>
    <property type="project" value="TreeGrafter"/>
</dbReference>
<feature type="compositionally biased region" description="Pro residues" evidence="1">
    <location>
        <begin position="699"/>
        <end position="710"/>
    </location>
</feature>
<dbReference type="Pfam" id="PF08397">
    <property type="entry name" value="IMD"/>
    <property type="match status" value="1"/>
</dbReference>
<protein>
    <submittedName>
        <fullName evidence="4">IMD domain-containing protein</fullName>
    </submittedName>
</protein>
<evidence type="ECO:0000256" key="1">
    <source>
        <dbReference type="SAM" id="MobiDB-lite"/>
    </source>
</evidence>
<evidence type="ECO:0000313" key="4">
    <source>
        <dbReference type="WBParaSite" id="GPLIN_000675200"/>
    </source>
</evidence>
<dbReference type="InterPro" id="IPR027267">
    <property type="entry name" value="AH/BAR_dom_sf"/>
</dbReference>